<dbReference type="GeneID" id="8615930"/>
<gene>
    <name evidence="1" type="ORF">DDB_G0267558</name>
</gene>
<dbReference type="Proteomes" id="UP000002195">
    <property type="component" value="Unassembled WGS sequence"/>
</dbReference>
<reference evidence="1 2" key="1">
    <citation type="journal article" date="2005" name="Nature">
        <title>The genome of the social amoeba Dictyostelium discoideum.</title>
        <authorList>
            <consortium name="The Dictyostelium discoideum Sequencing Consortium"/>
            <person name="Eichinger L."/>
            <person name="Pachebat J.A."/>
            <person name="Glockner G."/>
            <person name="Rajandream M.A."/>
            <person name="Sucgang R."/>
            <person name="Berriman M."/>
            <person name="Song J."/>
            <person name="Olsen R."/>
            <person name="Szafranski K."/>
            <person name="Xu Q."/>
            <person name="Tunggal B."/>
            <person name="Kummerfeld S."/>
            <person name="Madera M."/>
            <person name="Konfortov B.A."/>
            <person name="Rivero F."/>
            <person name="Bankier A.T."/>
            <person name="Lehmann R."/>
            <person name="Hamlin N."/>
            <person name="Davies R."/>
            <person name="Gaudet P."/>
            <person name="Fey P."/>
            <person name="Pilcher K."/>
            <person name="Chen G."/>
            <person name="Saunders D."/>
            <person name="Sodergren E."/>
            <person name="Davis P."/>
            <person name="Kerhornou A."/>
            <person name="Nie X."/>
            <person name="Hall N."/>
            <person name="Anjard C."/>
            <person name="Hemphill L."/>
            <person name="Bason N."/>
            <person name="Farbrother P."/>
            <person name="Desany B."/>
            <person name="Just E."/>
            <person name="Morio T."/>
            <person name="Rost R."/>
            <person name="Churcher C."/>
            <person name="Cooper J."/>
            <person name="Haydock S."/>
            <person name="van Driessche N."/>
            <person name="Cronin A."/>
            <person name="Goodhead I."/>
            <person name="Muzny D."/>
            <person name="Mourier T."/>
            <person name="Pain A."/>
            <person name="Lu M."/>
            <person name="Harper D."/>
            <person name="Lindsay R."/>
            <person name="Hauser H."/>
            <person name="James K."/>
            <person name="Quiles M."/>
            <person name="Madan Babu M."/>
            <person name="Saito T."/>
            <person name="Buchrieser C."/>
            <person name="Wardroper A."/>
            <person name="Felder M."/>
            <person name="Thangavelu M."/>
            <person name="Johnson D."/>
            <person name="Knights A."/>
            <person name="Loulseged H."/>
            <person name="Mungall K."/>
            <person name="Oliver K."/>
            <person name="Price C."/>
            <person name="Quail M.A."/>
            <person name="Urushihara H."/>
            <person name="Hernandez J."/>
            <person name="Rabbinowitsch E."/>
            <person name="Steffen D."/>
            <person name="Sanders M."/>
            <person name="Ma J."/>
            <person name="Kohara Y."/>
            <person name="Sharp S."/>
            <person name="Simmonds M."/>
            <person name="Spiegler S."/>
            <person name="Tivey A."/>
            <person name="Sugano S."/>
            <person name="White B."/>
            <person name="Walker D."/>
            <person name="Woodward J."/>
            <person name="Winckler T."/>
            <person name="Tanaka Y."/>
            <person name="Shaulsky G."/>
            <person name="Schleicher M."/>
            <person name="Weinstock G."/>
            <person name="Rosenthal A."/>
            <person name="Cox E.C."/>
            <person name="Chisholm R.L."/>
            <person name="Gibbs R."/>
            <person name="Loomis W.F."/>
            <person name="Platzer M."/>
            <person name="Kay R.R."/>
            <person name="Williams J."/>
            <person name="Dear P.H."/>
            <person name="Noegel A.A."/>
            <person name="Barrell B."/>
            <person name="Kuspa A."/>
        </authorList>
    </citation>
    <scope>NUCLEOTIDE SEQUENCE [LARGE SCALE GENOMIC DNA]</scope>
    <source>
        <strain evidence="1 2">AX4</strain>
    </source>
</reference>
<name>Q55GQ8_DICDI</name>
<dbReference type="PaxDb" id="44689-DDB0189369"/>
<evidence type="ECO:0000313" key="2">
    <source>
        <dbReference type="Proteomes" id="UP000002195"/>
    </source>
</evidence>
<organism evidence="1 2">
    <name type="scientific">Dictyostelium discoideum</name>
    <name type="common">Social amoeba</name>
    <dbReference type="NCBI Taxonomy" id="44689"/>
    <lineage>
        <taxon>Eukaryota</taxon>
        <taxon>Amoebozoa</taxon>
        <taxon>Evosea</taxon>
        <taxon>Eumycetozoa</taxon>
        <taxon>Dictyostelia</taxon>
        <taxon>Dictyosteliales</taxon>
        <taxon>Dictyosteliaceae</taxon>
        <taxon>Dictyostelium</taxon>
    </lineage>
</organism>
<dbReference type="KEGG" id="ddi:DDB_G0267558"/>
<evidence type="ECO:0000313" key="1">
    <source>
        <dbReference type="EMBL" id="EAL73232.1"/>
    </source>
</evidence>
<protein>
    <submittedName>
        <fullName evidence="1">Uncharacterized protein</fullName>
    </submittedName>
</protein>
<dbReference type="VEuPathDB" id="AmoebaDB:DDB_G0267558"/>
<accession>Q55GQ8</accession>
<dbReference type="RefSeq" id="XP_647126.1">
    <property type="nucleotide sequence ID" value="XM_642034.1"/>
</dbReference>
<dbReference type="EMBL" id="AAFI02000003">
    <property type="protein sequence ID" value="EAL73232.1"/>
    <property type="molecule type" value="Genomic_DNA"/>
</dbReference>
<comment type="caution">
    <text evidence="1">The sequence shown here is derived from an EMBL/GenBank/DDBJ whole genome shotgun (WGS) entry which is preliminary data.</text>
</comment>
<dbReference type="HOGENOM" id="CLU_827481_0_0_1"/>
<proteinExistence type="predicted"/>
<sequence length="336" mass="40157">MDEVMDKVIDEVKDKVMGKVIPIIRTLNRNGVLEVDNFEDEMEVTEKLNLIFKIWRKEKLKTSIKQEGIVVNLIKFTKTLLPNTHMNIYLLLSRISNEHIPYHQNETKEIISYFNSLTSVTFIDFYILFNLIKYPSFKESAIYFLSKYIKEFYLTTDENDNIHINSTIVNMIYASYGIEMVFLRRICLKQVDQDDKLFKEKFMELLFNTISLYDNLIIHKDRKRNDKINKNHIYFDQEFQTETGYDQNELNNYFTELFKNIFHIVCINSNNNSNINSIYKELIDCYGWIVFAIKSYFDIFFDSNNDSIIHNLFSKSLIHILNDSLINYHDHLNCFQ</sequence>
<dbReference type="AlphaFoldDB" id="Q55GQ8"/>
<dbReference type="InParanoid" id="Q55GQ8"/>
<keyword evidence="2" id="KW-1185">Reference proteome</keyword>